<feature type="compositionally biased region" description="Polar residues" evidence="1">
    <location>
        <begin position="58"/>
        <end position="67"/>
    </location>
</feature>
<feature type="region of interest" description="Disordered" evidence="1">
    <location>
        <begin position="45"/>
        <end position="67"/>
    </location>
</feature>
<proteinExistence type="predicted"/>
<sequence length="67" mass="7241">MTVGGLRLTPSSSVDRCPEPPWEHASLRRSSQTTEVCSIISHTEVEVTHPPPGHRTHSATVPTSQPS</sequence>
<feature type="compositionally biased region" description="Basic and acidic residues" evidence="1">
    <location>
        <begin position="16"/>
        <end position="26"/>
    </location>
</feature>
<feature type="region of interest" description="Disordered" evidence="1">
    <location>
        <begin position="1"/>
        <end position="32"/>
    </location>
</feature>
<evidence type="ECO:0000313" key="2">
    <source>
        <dbReference type="EMBL" id="MPC69257.1"/>
    </source>
</evidence>
<reference evidence="2 3" key="1">
    <citation type="submission" date="2019-05" db="EMBL/GenBank/DDBJ databases">
        <title>Another draft genome of Portunus trituberculatus and its Hox gene families provides insights of decapod evolution.</title>
        <authorList>
            <person name="Jeong J.-H."/>
            <person name="Song I."/>
            <person name="Kim S."/>
            <person name="Choi T."/>
            <person name="Kim D."/>
            <person name="Ryu S."/>
            <person name="Kim W."/>
        </authorList>
    </citation>
    <scope>NUCLEOTIDE SEQUENCE [LARGE SCALE GENOMIC DNA]</scope>
    <source>
        <tissue evidence="2">Muscle</tissue>
    </source>
</reference>
<accession>A0A5B7HJ23</accession>
<comment type="caution">
    <text evidence="2">The sequence shown here is derived from an EMBL/GenBank/DDBJ whole genome shotgun (WGS) entry which is preliminary data.</text>
</comment>
<dbReference type="Proteomes" id="UP000324222">
    <property type="component" value="Unassembled WGS sequence"/>
</dbReference>
<dbReference type="EMBL" id="VSRR010029113">
    <property type="protein sequence ID" value="MPC69257.1"/>
    <property type="molecule type" value="Genomic_DNA"/>
</dbReference>
<organism evidence="2 3">
    <name type="scientific">Portunus trituberculatus</name>
    <name type="common">Swimming crab</name>
    <name type="synonym">Neptunus trituberculatus</name>
    <dbReference type="NCBI Taxonomy" id="210409"/>
    <lineage>
        <taxon>Eukaryota</taxon>
        <taxon>Metazoa</taxon>
        <taxon>Ecdysozoa</taxon>
        <taxon>Arthropoda</taxon>
        <taxon>Crustacea</taxon>
        <taxon>Multicrustacea</taxon>
        <taxon>Malacostraca</taxon>
        <taxon>Eumalacostraca</taxon>
        <taxon>Eucarida</taxon>
        <taxon>Decapoda</taxon>
        <taxon>Pleocyemata</taxon>
        <taxon>Brachyura</taxon>
        <taxon>Eubrachyura</taxon>
        <taxon>Portunoidea</taxon>
        <taxon>Portunidae</taxon>
        <taxon>Portuninae</taxon>
        <taxon>Portunus</taxon>
    </lineage>
</organism>
<evidence type="ECO:0000313" key="3">
    <source>
        <dbReference type="Proteomes" id="UP000324222"/>
    </source>
</evidence>
<dbReference type="AlphaFoldDB" id="A0A5B7HJ23"/>
<evidence type="ECO:0000256" key="1">
    <source>
        <dbReference type="SAM" id="MobiDB-lite"/>
    </source>
</evidence>
<name>A0A5B7HJ23_PORTR</name>
<keyword evidence="3" id="KW-1185">Reference proteome</keyword>
<gene>
    <name evidence="2" type="ORF">E2C01_063474</name>
</gene>
<protein>
    <submittedName>
        <fullName evidence="2">Uncharacterized protein</fullName>
    </submittedName>
</protein>